<dbReference type="Proteomes" id="UP000066284">
    <property type="component" value="Chromosome 1"/>
</dbReference>
<proteinExistence type="predicted"/>
<gene>
    <name evidence="1" type="ORF">NITINOP_1493</name>
</gene>
<sequence length="68" mass="7566">MRIICAWCLQEGKIAMLGEKVPLDDPRETHGICKAHRLAVQAEWRKSLLVLTDGKRNLAHQASSRGAS</sequence>
<organism evidence="1 2">
    <name type="scientific">Candidatus Nitrospira inopinata</name>
    <dbReference type="NCBI Taxonomy" id="1715989"/>
    <lineage>
        <taxon>Bacteria</taxon>
        <taxon>Pseudomonadati</taxon>
        <taxon>Nitrospirota</taxon>
        <taxon>Nitrospiria</taxon>
        <taxon>Nitrospirales</taxon>
        <taxon>Nitrospiraceae</taxon>
        <taxon>Nitrospira</taxon>
    </lineage>
</organism>
<dbReference type="KEGG" id="nio:NITINOP_1493"/>
<dbReference type="OrthoDB" id="9813420at2"/>
<name>A0A0S4KVN4_9BACT</name>
<dbReference type="AlphaFoldDB" id="A0A0S4KVN4"/>
<reference evidence="2" key="1">
    <citation type="submission" date="2015-09" db="EMBL/GenBank/DDBJ databases">
        <authorList>
            <person name="Daims H."/>
        </authorList>
    </citation>
    <scope>NUCLEOTIDE SEQUENCE [LARGE SCALE GENOMIC DNA]</scope>
</reference>
<keyword evidence="2" id="KW-1185">Reference proteome</keyword>
<evidence type="ECO:0000313" key="2">
    <source>
        <dbReference type="Proteomes" id="UP000066284"/>
    </source>
</evidence>
<protein>
    <submittedName>
        <fullName evidence="1">Uncharacterized protein</fullName>
    </submittedName>
</protein>
<accession>A0A0S4KVN4</accession>
<evidence type="ECO:0000313" key="1">
    <source>
        <dbReference type="EMBL" id="CUQ66468.1"/>
    </source>
</evidence>
<dbReference type="RefSeq" id="WP_062484486.1">
    <property type="nucleotide sequence ID" value="NZ_LN885086.1"/>
</dbReference>
<dbReference type="STRING" id="1715989.NITINOP_1493"/>
<dbReference type="EMBL" id="LN885086">
    <property type="protein sequence ID" value="CUQ66468.1"/>
    <property type="molecule type" value="Genomic_DNA"/>
</dbReference>